<keyword evidence="3" id="KW-1185">Reference proteome</keyword>
<evidence type="ECO:0000313" key="3">
    <source>
        <dbReference type="Proteomes" id="UP001295423"/>
    </source>
</evidence>
<comment type="caution">
    <text evidence="2">The sequence shown here is derived from an EMBL/GenBank/DDBJ whole genome shotgun (WGS) entry which is preliminary data.</text>
</comment>
<sequence length="344" mass="38417">MEHDISSFSPLEFEPSDALVDLQRNQLLVPSLSEIYGFPLPEWNSEGVLEIPNVSSSIVAQVELADFGSATLVDDDTLYAVSEIDITTLEQSPQMYSFERGDFGRFEVTGQWKLETPEPEGMVRVSEGRSSYLLVSGQIGEGPLSTVINHFEVPEPNGTPINPNATVGLPTTPTLEASRNLNEKLIDANMEDPKIGAMTYFEGVLYVLHEKGKVVRAWDMETGSFQAEWALPGIPNSSGKQWEGLAFQRVERPRRATLIERSSSSNPKNNLRRRRIQTTDDDPRWRDDDMQGTDDDDQEEDEVDTSVLVLHLTHDTPAAIWSIVVKEGDMKGSIEYPPCADVFR</sequence>
<protein>
    <submittedName>
        <fullName evidence="2">Uncharacterized protein</fullName>
    </submittedName>
</protein>
<proteinExistence type="predicted"/>
<reference evidence="2" key="1">
    <citation type="submission" date="2023-08" db="EMBL/GenBank/DDBJ databases">
        <authorList>
            <person name="Audoor S."/>
            <person name="Bilcke G."/>
        </authorList>
    </citation>
    <scope>NUCLEOTIDE SEQUENCE</scope>
</reference>
<feature type="region of interest" description="Disordered" evidence="1">
    <location>
        <begin position="260"/>
        <end position="303"/>
    </location>
</feature>
<dbReference type="EMBL" id="CAKOGP040002391">
    <property type="protein sequence ID" value="CAJ1968531.1"/>
    <property type="molecule type" value="Genomic_DNA"/>
</dbReference>
<evidence type="ECO:0000313" key="2">
    <source>
        <dbReference type="EMBL" id="CAJ1968531.1"/>
    </source>
</evidence>
<feature type="compositionally biased region" description="Basic and acidic residues" evidence="1">
    <location>
        <begin position="277"/>
        <end position="289"/>
    </location>
</feature>
<name>A0AAD2GC87_9STRA</name>
<evidence type="ECO:0000256" key="1">
    <source>
        <dbReference type="SAM" id="MobiDB-lite"/>
    </source>
</evidence>
<accession>A0AAD2GC87</accession>
<dbReference type="AlphaFoldDB" id="A0AAD2GC87"/>
<feature type="compositionally biased region" description="Acidic residues" evidence="1">
    <location>
        <begin position="290"/>
        <end position="303"/>
    </location>
</feature>
<gene>
    <name evidence="2" type="ORF">CYCCA115_LOCUS23281</name>
</gene>
<organism evidence="2 3">
    <name type="scientific">Cylindrotheca closterium</name>
    <dbReference type="NCBI Taxonomy" id="2856"/>
    <lineage>
        <taxon>Eukaryota</taxon>
        <taxon>Sar</taxon>
        <taxon>Stramenopiles</taxon>
        <taxon>Ochrophyta</taxon>
        <taxon>Bacillariophyta</taxon>
        <taxon>Bacillariophyceae</taxon>
        <taxon>Bacillariophycidae</taxon>
        <taxon>Bacillariales</taxon>
        <taxon>Bacillariaceae</taxon>
        <taxon>Cylindrotheca</taxon>
    </lineage>
</organism>
<dbReference type="Proteomes" id="UP001295423">
    <property type="component" value="Unassembled WGS sequence"/>
</dbReference>
<feature type="compositionally biased region" description="Polar residues" evidence="1">
    <location>
        <begin position="260"/>
        <end position="269"/>
    </location>
</feature>